<name>A0ABX7Y7L3_9ACTN</name>
<evidence type="ECO:0000256" key="2">
    <source>
        <dbReference type="SAM" id="MobiDB-lite"/>
    </source>
</evidence>
<keyword evidence="5" id="KW-1185">Reference proteome</keyword>
<evidence type="ECO:0000256" key="1">
    <source>
        <dbReference type="SAM" id="Coils"/>
    </source>
</evidence>
<evidence type="ECO:0000313" key="4">
    <source>
        <dbReference type="EMBL" id="QUC08513.1"/>
    </source>
</evidence>
<evidence type="ECO:0000259" key="3">
    <source>
        <dbReference type="Pfam" id="PF06259"/>
    </source>
</evidence>
<accession>A0ABX7Y7L3</accession>
<feature type="compositionally biased region" description="Polar residues" evidence="2">
    <location>
        <begin position="184"/>
        <end position="196"/>
    </location>
</feature>
<keyword evidence="1" id="KW-0175">Coiled coil</keyword>
<feature type="coiled-coil region" evidence="1">
    <location>
        <begin position="256"/>
        <end position="283"/>
    </location>
</feature>
<feature type="compositionally biased region" description="Polar residues" evidence="2">
    <location>
        <begin position="560"/>
        <end position="574"/>
    </location>
</feature>
<proteinExistence type="predicted"/>
<dbReference type="InterPro" id="IPR010427">
    <property type="entry name" value="DUF1023"/>
</dbReference>
<dbReference type="EMBL" id="CP072384">
    <property type="protein sequence ID" value="QUC08513.1"/>
    <property type="molecule type" value="Genomic_DNA"/>
</dbReference>
<feature type="region of interest" description="Disordered" evidence="2">
    <location>
        <begin position="183"/>
        <end position="202"/>
    </location>
</feature>
<protein>
    <recommendedName>
        <fullName evidence="3">DUF1023 domain-containing protein</fullName>
    </recommendedName>
</protein>
<gene>
    <name evidence="4" type="ORF">J5A65_01830</name>
</gene>
<dbReference type="RefSeq" id="WP_212324518.1">
    <property type="nucleotide sequence ID" value="NZ_AP024463.1"/>
</dbReference>
<feature type="compositionally biased region" description="Low complexity" evidence="2">
    <location>
        <begin position="577"/>
        <end position="588"/>
    </location>
</feature>
<organism evidence="4 5">
    <name type="scientific">Arachnia rubra</name>
    <dbReference type="NCBI Taxonomy" id="1547448"/>
    <lineage>
        <taxon>Bacteria</taxon>
        <taxon>Bacillati</taxon>
        <taxon>Actinomycetota</taxon>
        <taxon>Actinomycetes</taxon>
        <taxon>Propionibacteriales</taxon>
        <taxon>Propionibacteriaceae</taxon>
        <taxon>Arachnia</taxon>
    </lineage>
</organism>
<feature type="region of interest" description="Disordered" evidence="2">
    <location>
        <begin position="559"/>
        <end position="588"/>
    </location>
</feature>
<sequence>MTITWGDVQRWDPENLNSASRKLRELRQGLMAEADDTDGAKKRIRSTGAAVKAMKTSLGSLNANLDQLVNDISELMMATAAAAEGVWDVKTKVAECTSFAAEHTYLKIDAEGSVTYSIVSSGSSAFGKDPAEANRVASANASEDFDRYRKSEELKALIKAAIDRAGEVDDAYDKRLKAVGDGTYRSSETASSQSQGLPDLPQKGWSATEVAAWWNALTDDERKKIIEKHPEAIGNLDGISMAARDQANRRLIDGELESAQKHRAEVQRKYDDQQAKIDEEFEKHNGYTTYSSFSVKEVNPYADELKHADQKVRDLQKIHDLIGQKENGAPKYHLLTLDASGEKDVRAAIATGDVDKAANVATMVPGVSTTVRNDMDSMLGNAEKLRTHAGADSTAAVAWLGYDAPPAAPILGDTSDQNGSVGDIITTGRADEGARSLNGFHEGIQAYRQSQGTDPHLTTVDHSYGSLTAGTAALSTKTGVVDDMVLYGSPGGRADDVHEYNVPEGHVYASANKGDFVAGLGPDSSFGHNPVKLPGVKNISSDERGHSDYWDNPEFVEDVSQITAGENPETNRPDNQAAAAGAKKTAAE</sequence>
<feature type="domain" description="DUF1023" evidence="3">
    <location>
        <begin position="342"/>
        <end position="520"/>
    </location>
</feature>
<reference evidence="4 5" key="1">
    <citation type="submission" date="2021-03" db="EMBL/GenBank/DDBJ databases">
        <title>Human Oral Microbial Genomes.</title>
        <authorList>
            <person name="Johnston C.D."/>
            <person name="Chen T."/>
            <person name="Dewhirst F.E."/>
        </authorList>
    </citation>
    <scope>NUCLEOTIDE SEQUENCE [LARGE SCALE GENOMIC DNA]</scope>
    <source>
        <strain evidence="4 5">DSMZ 100122</strain>
    </source>
</reference>
<dbReference type="Pfam" id="PF06259">
    <property type="entry name" value="Abhydrolase_8"/>
    <property type="match status" value="1"/>
</dbReference>
<evidence type="ECO:0000313" key="5">
    <source>
        <dbReference type="Proteomes" id="UP000678513"/>
    </source>
</evidence>
<dbReference type="Proteomes" id="UP000678513">
    <property type="component" value="Chromosome"/>
</dbReference>